<evidence type="ECO:0000256" key="1">
    <source>
        <dbReference type="SAM" id="MobiDB-lite"/>
    </source>
</evidence>
<evidence type="ECO:0000313" key="4">
    <source>
        <dbReference type="Proteomes" id="UP000193467"/>
    </source>
</evidence>
<evidence type="ECO:0000313" key="3">
    <source>
        <dbReference type="EMBL" id="ORY74791.1"/>
    </source>
</evidence>
<accession>A0A1Y2ET98</accession>
<dbReference type="InParanoid" id="A0A1Y2ET98"/>
<proteinExistence type="predicted"/>
<protein>
    <submittedName>
        <fullName evidence="3">Uncharacterized protein</fullName>
    </submittedName>
</protein>
<organism evidence="3 4">
    <name type="scientific">Leucosporidium creatinivorum</name>
    <dbReference type="NCBI Taxonomy" id="106004"/>
    <lineage>
        <taxon>Eukaryota</taxon>
        <taxon>Fungi</taxon>
        <taxon>Dikarya</taxon>
        <taxon>Basidiomycota</taxon>
        <taxon>Pucciniomycotina</taxon>
        <taxon>Microbotryomycetes</taxon>
        <taxon>Leucosporidiales</taxon>
        <taxon>Leucosporidium</taxon>
    </lineage>
</organism>
<keyword evidence="4" id="KW-1185">Reference proteome</keyword>
<reference evidence="3 4" key="1">
    <citation type="submission" date="2016-07" db="EMBL/GenBank/DDBJ databases">
        <title>Pervasive Adenine N6-methylation of Active Genes in Fungi.</title>
        <authorList>
            <consortium name="DOE Joint Genome Institute"/>
            <person name="Mondo S.J."/>
            <person name="Dannebaum R.O."/>
            <person name="Kuo R.C."/>
            <person name="Labutti K."/>
            <person name="Haridas S."/>
            <person name="Kuo A."/>
            <person name="Salamov A."/>
            <person name="Ahrendt S.R."/>
            <person name="Lipzen A."/>
            <person name="Sullivan W."/>
            <person name="Andreopoulos W.B."/>
            <person name="Clum A."/>
            <person name="Lindquist E."/>
            <person name="Daum C."/>
            <person name="Ramamoorthy G.K."/>
            <person name="Gryganskyi A."/>
            <person name="Culley D."/>
            <person name="Magnuson J.K."/>
            <person name="James T.Y."/>
            <person name="O'Malley M.A."/>
            <person name="Stajich J.E."/>
            <person name="Spatafora J.W."/>
            <person name="Visel A."/>
            <person name="Grigoriev I.V."/>
        </authorList>
    </citation>
    <scope>NUCLEOTIDE SEQUENCE [LARGE SCALE GENOMIC DNA]</scope>
    <source>
        <strain evidence="3 4">62-1032</strain>
    </source>
</reference>
<keyword evidence="2" id="KW-0732">Signal</keyword>
<feature type="non-terminal residue" evidence="3">
    <location>
        <position position="1"/>
    </location>
</feature>
<dbReference type="EMBL" id="MCGR01000040">
    <property type="protein sequence ID" value="ORY74791.1"/>
    <property type="molecule type" value="Genomic_DNA"/>
</dbReference>
<feature type="chain" id="PRO_5012372724" evidence="2">
    <location>
        <begin position="17"/>
        <end position="94"/>
    </location>
</feature>
<dbReference type="AlphaFoldDB" id="A0A1Y2ET98"/>
<feature type="signal peptide" evidence="2">
    <location>
        <begin position="1"/>
        <end position="16"/>
    </location>
</feature>
<sequence length="94" mass="9959">RCLSSVLFLLVSLVSSSPTLPNGAWKATANGSASSENPSYPLGFAFFVLQQQQQWQAQPAPSTRASWSRLTTTNSFNTPAPLTLSAVSSPASRS</sequence>
<feature type="compositionally biased region" description="Polar residues" evidence="1">
    <location>
        <begin position="63"/>
        <end position="94"/>
    </location>
</feature>
<name>A0A1Y2ET98_9BASI</name>
<feature type="region of interest" description="Disordered" evidence="1">
    <location>
        <begin position="59"/>
        <end position="94"/>
    </location>
</feature>
<evidence type="ECO:0000256" key="2">
    <source>
        <dbReference type="SAM" id="SignalP"/>
    </source>
</evidence>
<gene>
    <name evidence="3" type="ORF">BCR35DRAFT_353810</name>
</gene>
<dbReference type="Proteomes" id="UP000193467">
    <property type="component" value="Unassembled WGS sequence"/>
</dbReference>
<comment type="caution">
    <text evidence="3">The sequence shown here is derived from an EMBL/GenBank/DDBJ whole genome shotgun (WGS) entry which is preliminary data.</text>
</comment>